<sequence>MQAGHSRVQEPPNMKEFNIVDLSILIRILNTIQYYEMDINDTTIQIIDPSLTRIQNVLIYKRNGILDRIYQYWQEDQEFVHKMDNITLKFNAAIGYFENNILGQYMSALSIHYGQPVNLHPNAKNFFILYQLFTLARTLIKLFVNRNFIGVDDRSYANFYLRYFGRQRFE</sequence>
<evidence type="ECO:0000313" key="2">
    <source>
        <dbReference type="WBParaSite" id="MhA1_Contig64.frz3.gene22"/>
    </source>
</evidence>
<name>A0A1I8BUA9_MELHA</name>
<reference evidence="2" key="1">
    <citation type="submission" date="2016-11" db="UniProtKB">
        <authorList>
            <consortium name="WormBaseParasite"/>
        </authorList>
    </citation>
    <scope>IDENTIFICATION</scope>
</reference>
<dbReference type="Proteomes" id="UP000095281">
    <property type="component" value="Unplaced"/>
</dbReference>
<dbReference type="WBParaSite" id="MhA1_Contig64.frz3.gene22">
    <property type="protein sequence ID" value="MhA1_Contig64.frz3.gene22"/>
    <property type="gene ID" value="MhA1_Contig64.frz3.gene22"/>
</dbReference>
<dbReference type="AlphaFoldDB" id="A0A1I8BUA9"/>
<proteinExistence type="predicted"/>
<organism evidence="1 2">
    <name type="scientific">Meloidogyne hapla</name>
    <name type="common">Root-knot nematode worm</name>
    <dbReference type="NCBI Taxonomy" id="6305"/>
    <lineage>
        <taxon>Eukaryota</taxon>
        <taxon>Metazoa</taxon>
        <taxon>Ecdysozoa</taxon>
        <taxon>Nematoda</taxon>
        <taxon>Chromadorea</taxon>
        <taxon>Rhabditida</taxon>
        <taxon>Tylenchina</taxon>
        <taxon>Tylenchomorpha</taxon>
        <taxon>Tylenchoidea</taxon>
        <taxon>Meloidogynidae</taxon>
        <taxon>Meloidogyninae</taxon>
        <taxon>Meloidogyne</taxon>
    </lineage>
</organism>
<keyword evidence="1" id="KW-1185">Reference proteome</keyword>
<protein>
    <submittedName>
        <fullName evidence="2">Uncharacterized protein</fullName>
    </submittedName>
</protein>
<evidence type="ECO:0000313" key="1">
    <source>
        <dbReference type="Proteomes" id="UP000095281"/>
    </source>
</evidence>
<accession>A0A1I8BUA9</accession>